<name>A0A249XLV7_9CAUD</name>
<evidence type="ECO:0000313" key="1">
    <source>
        <dbReference type="EMBL" id="ASZ72610.1"/>
    </source>
</evidence>
<protein>
    <submittedName>
        <fullName evidence="1">Uncharacterized protein</fullName>
    </submittedName>
</protein>
<proteinExistence type="predicted"/>
<keyword evidence="2" id="KW-1185">Reference proteome</keyword>
<dbReference type="OrthoDB" id="30856at10239"/>
<accession>A0A249XLV7</accession>
<sequence>MSESMWDAFGVNANDVDENPFKIPANTYDVVISGAGVATHKDIPYFEVEISIVGGAEAGKSAKIMHRTIPWTSQERDDWQAMNMRLLANYKKDLLAFGIPAGALQEFKPAIHGPKLMGIKGKAWMGPQKNNPDFNTVRNFTRNDNGEGAQSSAPSQVAANPAPVENAAIDMDALAGWANN</sequence>
<dbReference type="EMBL" id="MF668266">
    <property type="protein sequence ID" value="ASZ72610.1"/>
    <property type="molecule type" value="Genomic_DNA"/>
</dbReference>
<dbReference type="Proteomes" id="UP000221251">
    <property type="component" value="Segment"/>
</dbReference>
<organism evidence="1 2">
    <name type="scientific">Arthrobacter phage Adat</name>
    <dbReference type="NCBI Taxonomy" id="2027883"/>
    <lineage>
        <taxon>Viruses</taxon>
        <taxon>Duplodnaviria</taxon>
        <taxon>Heunggongvirae</taxon>
        <taxon>Uroviricota</taxon>
        <taxon>Caudoviricetes</taxon>
        <taxon>Jasminevirus</taxon>
        <taxon>Jasminevirus adat</taxon>
    </lineage>
</organism>
<gene>
    <name evidence="1" type="ORF">ADAT_38</name>
</gene>
<evidence type="ECO:0000313" key="2">
    <source>
        <dbReference type="Proteomes" id="UP000221251"/>
    </source>
</evidence>
<reference evidence="1 2" key="1">
    <citation type="submission" date="2017-08" db="EMBL/GenBank/DDBJ databases">
        <authorList>
            <person name="Bertolini C.M."/>
            <person name="Tyransky A."/>
            <person name="Ball S.L."/>
            <person name="Breitenberger C.A."/>
            <person name="Daniels C.J."/>
            <person name="Garlena R.A."/>
            <person name="Russell D.A."/>
            <person name="Pope W.H."/>
            <person name="Jacobs-Sera D."/>
            <person name="Hendrix R.W."/>
            <person name="Hatfull G.F."/>
        </authorList>
    </citation>
    <scope>NUCLEOTIDE SEQUENCE [LARGE SCALE GENOMIC DNA]</scope>
</reference>